<organism evidence="4 5">
    <name type="scientific">Cutaneotrichosporon oleaginosum</name>
    <dbReference type="NCBI Taxonomy" id="879819"/>
    <lineage>
        <taxon>Eukaryota</taxon>
        <taxon>Fungi</taxon>
        <taxon>Dikarya</taxon>
        <taxon>Basidiomycota</taxon>
        <taxon>Agaricomycotina</taxon>
        <taxon>Tremellomycetes</taxon>
        <taxon>Trichosporonales</taxon>
        <taxon>Trichosporonaceae</taxon>
        <taxon>Cutaneotrichosporon</taxon>
    </lineage>
</organism>
<keyword evidence="5" id="KW-1185">Reference proteome</keyword>
<feature type="compositionally biased region" description="Polar residues" evidence="2">
    <location>
        <begin position="146"/>
        <end position="156"/>
    </location>
</feature>
<dbReference type="Pfam" id="PF02834">
    <property type="entry name" value="LigT_PEase"/>
    <property type="match status" value="1"/>
</dbReference>
<name>A0A0J0XDC6_9TREE</name>
<feature type="compositionally biased region" description="Low complexity" evidence="2">
    <location>
        <begin position="173"/>
        <end position="185"/>
    </location>
</feature>
<dbReference type="InterPro" id="IPR014051">
    <property type="entry name" value="Phosphoesterase_HXTX"/>
</dbReference>
<evidence type="ECO:0000256" key="1">
    <source>
        <dbReference type="ARBA" id="ARBA00022801"/>
    </source>
</evidence>
<feature type="region of interest" description="Disordered" evidence="2">
    <location>
        <begin position="102"/>
        <end position="126"/>
    </location>
</feature>
<dbReference type="RefSeq" id="XP_018275553.1">
    <property type="nucleotide sequence ID" value="XM_018425607.1"/>
</dbReference>
<dbReference type="Gene3D" id="3.90.1140.10">
    <property type="entry name" value="Cyclic phosphodiesterase"/>
    <property type="match status" value="2"/>
</dbReference>
<dbReference type="Proteomes" id="UP000053611">
    <property type="component" value="Unassembled WGS sequence"/>
</dbReference>
<dbReference type="InterPro" id="IPR009097">
    <property type="entry name" value="Cyclic_Pdiesterase"/>
</dbReference>
<dbReference type="GeneID" id="28986210"/>
<sequence length="346" mass="37154">MSTDRITESHMRLFFAVPLSPGLAARIAGWRDALRLPRVAAPVPASNMHITLAFLGDVPQETVPTLLRLGARVAARSARGDLVLDRVHCWRNGVLHLAPSATGERERRFRQRSNSGPPVKTPPSLNRFKRLSVSSRLSDEIVPLSMPSTAESSHCTSPVSPLSPIGGPPSPSPTETTLTSVSSTRSVDYPPNPLAVHALAAALAAELEAAGIGFDKREFSAHLTLARRAEQVRARARFRVPITSLVLYVSRTDDRGVAYTALGEWLLRGDGSARSSPGEGAGDGEEVSQEGAGSRRSSGCSDEVNEMDRLRRERQLIDAHAAIDEVNTALTRILGISESGPDPTRS</sequence>
<evidence type="ECO:0000313" key="4">
    <source>
        <dbReference type="EMBL" id="KLT39062.1"/>
    </source>
</evidence>
<keyword evidence="1" id="KW-0378">Hydrolase</keyword>
<dbReference type="InterPro" id="IPR004175">
    <property type="entry name" value="RNA_CPDase"/>
</dbReference>
<dbReference type="AlphaFoldDB" id="A0A0J0XDC6"/>
<reference evidence="4 5" key="1">
    <citation type="submission" date="2015-03" db="EMBL/GenBank/DDBJ databases">
        <title>Genomics and transcriptomics of the oil-accumulating basidiomycete yeast T. oleaginosus allow insights into substrate utilization and the diverse evolutionary trajectories of mating systems in fungi.</title>
        <authorList>
            <consortium name="DOE Joint Genome Institute"/>
            <person name="Kourist R."/>
            <person name="Kracht O."/>
            <person name="Bracharz F."/>
            <person name="Lipzen A."/>
            <person name="Nolan M."/>
            <person name="Ohm R."/>
            <person name="Grigoriev I."/>
            <person name="Sun S."/>
            <person name="Heitman J."/>
            <person name="Bruck T."/>
            <person name="Nowrousian M."/>
        </authorList>
    </citation>
    <scope>NUCLEOTIDE SEQUENCE [LARGE SCALE GENOMIC DNA]</scope>
    <source>
        <strain evidence="4 5">IBC0246</strain>
    </source>
</reference>
<dbReference type="PANTHER" id="PTHR35561:SF1">
    <property type="entry name" value="RNA 2',3'-CYCLIC PHOSPHODIESTERASE"/>
    <property type="match status" value="1"/>
</dbReference>
<protein>
    <recommendedName>
        <fullName evidence="3">Phosphoesterase HXTX domain-containing protein</fullName>
    </recommendedName>
</protein>
<proteinExistence type="inferred from homology"/>
<gene>
    <name evidence="4" type="ORF">CC85DRAFT_305403</name>
</gene>
<accession>A0A0J0XDC6</accession>
<dbReference type="PANTHER" id="PTHR35561">
    <property type="entry name" value="RNA 2',3'-CYCLIC PHOSPHODIESTERASE"/>
    <property type="match status" value="1"/>
</dbReference>
<dbReference type="GO" id="GO:0004113">
    <property type="term" value="F:2',3'-cyclic-nucleotide 3'-phosphodiesterase activity"/>
    <property type="evidence" value="ECO:0007669"/>
    <property type="project" value="InterPro"/>
</dbReference>
<evidence type="ECO:0000256" key="2">
    <source>
        <dbReference type="SAM" id="MobiDB-lite"/>
    </source>
</evidence>
<feature type="region of interest" description="Disordered" evidence="2">
    <location>
        <begin position="270"/>
        <end position="307"/>
    </location>
</feature>
<evidence type="ECO:0000259" key="3">
    <source>
        <dbReference type="Pfam" id="PF02834"/>
    </source>
</evidence>
<feature type="domain" description="Phosphoesterase HXTX" evidence="3">
    <location>
        <begin position="17"/>
        <end position="94"/>
    </location>
</feature>
<evidence type="ECO:0000313" key="5">
    <source>
        <dbReference type="Proteomes" id="UP000053611"/>
    </source>
</evidence>
<dbReference type="SUPFAM" id="SSF55144">
    <property type="entry name" value="LigT-like"/>
    <property type="match status" value="2"/>
</dbReference>
<feature type="region of interest" description="Disordered" evidence="2">
    <location>
        <begin position="146"/>
        <end position="185"/>
    </location>
</feature>
<dbReference type="GO" id="GO:0008664">
    <property type="term" value="F:RNA 2',3'-cyclic 3'-phosphodiesterase activity"/>
    <property type="evidence" value="ECO:0007669"/>
    <property type="project" value="InterPro"/>
</dbReference>
<dbReference type="HAMAP" id="MF_01940">
    <property type="entry name" value="RNA_CPDase"/>
    <property type="match status" value="1"/>
</dbReference>
<dbReference type="EMBL" id="KQ087272">
    <property type="protein sequence ID" value="KLT39062.1"/>
    <property type="molecule type" value="Genomic_DNA"/>
</dbReference>